<comment type="similarity">
    <text evidence="1">Belongs to the ABC transporter superfamily.</text>
</comment>
<dbReference type="EMBL" id="PFGC01000050">
    <property type="protein sequence ID" value="PIW36549.1"/>
    <property type="molecule type" value="Genomic_DNA"/>
</dbReference>
<keyword evidence="2" id="KW-0813">Transport</keyword>
<dbReference type="FunFam" id="3.40.50.300:FF:000134">
    <property type="entry name" value="Iron-enterobactin ABC transporter ATP-binding protein"/>
    <property type="match status" value="1"/>
</dbReference>
<dbReference type="InterPro" id="IPR003439">
    <property type="entry name" value="ABC_transporter-like_ATP-bd"/>
</dbReference>
<protein>
    <submittedName>
        <fullName evidence="6">Zinc ABC transporter ATP-binding protein</fullName>
    </submittedName>
</protein>
<evidence type="ECO:0000256" key="1">
    <source>
        <dbReference type="ARBA" id="ARBA00005417"/>
    </source>
</evidence>
<dbReference type="PROSITE" id="PS50893">
    <property type="entry name" value="ABC_TRANSPORTER_2"/>
    <property type="match status" value="1"/>
</dbReference>
<dbReference type="PANTHER" id="PTHR42734">
    <property type="entry name" value="METAL TRANSPORT SYSTEM ATP-BINDING PROTEIN TM_0124-RELATED"/>
    <property type="match status" value="1"/>
</dbReference>
<dbReference type="SMART" id="SM00382">
    <property type="entry name" value="AAA"/>
    <property type="match status" value="1"/>
</dbReference>
<dbReference type="CDD" id="cd03235">
    <property type="entry name" value="ABC_Metallic_Cations"/>
    <property type="match status" value="1"/>
</dbReference>
<dbReference type="GO" id="GO:0005524">
    <property type="term" value="F:ATP binding"/>
    <property type="evidence" value="ECO:0007669"/>
    <property type="project" value="UniProtKB-KW"/>
</dbReference>
<dbReference type="Proteomes" id="UP000230292">
    <property type="component" value="Unassembled WGS sequence"/>
</dbReference>
<dbReference type="Gene3D" id="3.40.50.300">
    <property type="entry name" value="P-loop containing nucleotide triphosphate hydrolases"/>
    <property type="match status" value="1"/>
</dbReference>
<keyword evidence="3" id="KW-0547">Nucleotide-binding</keyword>
<organism evidence="6 7">
    <name type="scientific">Candidatus Kerfeldbacteria bacterium CG15_BIG_FIL_POST_REV_8_21_14_020_45_12</name>
    <dbReference type="NCBI Taxonomy" id="2014247"/>
    <lineage>
        <taxon>Bacteria</taxon>
        <taxon>Candidatus Kerfeldiibacteriota</taxon>
    </lineage>
</organism>
<comment type="caution">
    <text evidence="6">The sequence shown here is derived from an EMBL/GenBank/DDBJ whole genome shotgun (WGS) entry which is preliminary data.</text>
</comment>
<evidence type="ECO:0000256" key="4">
    <source>
        <dbReference type="ARBA" id="ARBA00022840"/>
    </source>
</evidence>
<proteinExistence type="inferred from homology"/>
<dbReference type="PROSITE" id="PS00211">
    <property type="entry name" value="ABC_TRANSPORTER_1"/>
    <property type="match status" value="1"/>
</dbReference>
<dbReference type="InterPro" id="IPR017871">
    <property type="entry name" value="ABC_transporter-like_CS"/>
</dbReference>
<dbReference type="InterPro" id="IPR050153">
    <property type="entry name" value="Metal_Ion_Import_ABC"/>
</dbReference>
<name>A0A2M7H2Y2_9BACT</name>
<evidence type="ECO:0000259" key="5">
    <source>
        <dbReference type="PROSITE" id="PS50893"/>
    </source>
</evidence>
<dbReference type="InterPro" id="IPR003593">
    <property type="entry name" value="AAA+_ATPase"/>
</dbReference>
<dbReference type="Pfam" id="PF00005">
    <property type="entry name" value="ABC_tran"/>
    <property type="match status" value="1"/>
</dbReference>
<dbReference type="GO" id="GO:0016887">
    <property type="term" value="F:ATP hydrolysis activity"/>
    <property type="evidence" value="ECO:0007669"/>
    <property type="project" value="InterPro"/>
</dbReference>
<accession>A0A2M7H2Y2</accession>
<reference evidence="6 7" key="1">
    <citation type="submission" date="2017-09" db="EMBL/GenBank/DDBJ databases">
        <title>Depth-based differentiation of microbial function through sediment-hosted aquifers and enrichment of novel symbionts in the deep terrestrial subsurface.</title>
        <authorList>
            <person name="Probst A.J."/>
            <person name="Ladd B."/>
            <person name="Jarett J.K."/>
            <person name="Geller-Mcgrath D.E."/>
            <person name="Sieber C.M."/>
            <person name="Emerson J.B."/>
            <person name="Anantharaman K."/>
            <person name="Thomas B.C."/>
            <person name="Malmstrom R."/>
            <person name="Stieglmeier M."/>
            <person name="Klingl A."/>
            <person name="Woyke T."/>
            <person name="Ryan C.M."/>
            <person name="Banfield J.F."/>
        </authorList>
    </citation>
    <scope>NUCLEOTIDE SEQUENCE [LARGE SCALE GENOMIC DNA]</scope>
    <source>
        <strain evidence="6">CG15_BIG_FIL_POST_REV_8_21_14_020_45_12</strain>
    </source>
</reference>
<evidence type="ECO:0000256" key="3">
    <source>
        <dbReference type="ARBA" id="ARBA00022741"/>
    </source>
</evidence>
<evidence type="ECO:0000313" key="7">
    <source>
        <dbReference type="Proteomes" id="UP000230292"/>
    </source>
</evidence>
<sequence>MQPAQDTCHCIEVKNLMVQFGDTPVLENISFRIEEGDYVGIIGANGSGKTTLLRAILGLQEPTSGEVLIMGKSPHQSGELKQIGYVPQKASRAGWDFPATVAEVVLSGRTPRAGFFHRLTKQDREAAESAMQQAEIFELRNHLVGELSGGQRQRVFIARALAAGPCTLILDEPTANVDEASEHAFYDFLRKLNADGITIILVTHDIDVATQEASTIICINRELVCHLPASEFIAKHHLEAIYGKQAKHIMHRHQHND</sequence>
<evidence type="ECO:0000256" key="2">
    <source>
        <dbReference type="ARBA" id="ARBA00022448"/>
    </source>
</evidence>
<dbReference type="SUPFAM" id="SSF52540">
    <property type="entry name" value="P-loop containing nucleoside triphosphate hydrolases"/>
    <property type="match status" value="1"/>
</dbReference>
<gene>
    <name evidence="6" type="ORF">COW24_05070</name>
</gene>
<feature type="domain" description="ABC transporter" evidence="5">
    <location>
        <begin position="11"/>
        <end position="246"/>
    </location>
</feature>
<dbReference type="InterPro" id="IPR027417">
    <property type="entry name" value="P-loop_NTPase"/>
</dbReference>
<dbReference type="AlphaFoldDB" id="A0A2M7H2Y2"/>
<keyword evidence="4 6" id="KW-0067">ATP-binding</keyword>
<evidence type="ECO:0000313" key="6">
    <source>
        <dbReference type="EMBL" id="PIW36549.1"/>
    </source>
</evidence>
<dbReference type="PANTHER" id="PTHR42734:SF17">
    <property type="entry name" value="METAL TRANSPORT SYSTEM ATP-BINDING PROTEIN TM_0124-RELATED"/>
    <property type="match status" value="1"/>
</dbReference>